<evidence type="ECO:0000313" key="4">
    <source>
        <dbReference type="WBParaSite" id="EVEC_0001291801-mRNA-1"/>
    </source>
</evidence>
<dbReference type="Proteomes" id="UP000274131">
    <property type="component" value="Unassembled WGS sequence"/>
</dbReference>
<dbReference type="AlphaFoldDB" id="A0A0N4VPI9"/>
<gene>
    <name evidence="2" type="ORF">EVEC_LOCUS12085</name>
</gene>
<keyword evidence="3" id="KW-1185">Reference proteome</keyword>
<evidence type="ECO:0000256" key="1">
    <source>
        <dbReference type="SAM" id="MobiDB-lite"/>
    </source>
</evidence>
<organism evidence="4">
    <name type="scientific">Enterobius vermicularis</name>
    <name type="common">Human pinworm</name>
    <dbReference type="NCBI Taxonomy" id="51028"/>
    <lineage>
        <taxon>Eukaryota</taxon>
        <taxon>Metazoa</taxon>
        <taxon>Ecdysozoa</taxon>
        <taxon>Nematoda</taxon>
        <taxon>Chromadorea</taxon>
        <taxon>Rhabditida</taxon>
        <taxon>Spirurina</taxon>
        <taxon>Oxyuridomorpha</taxon>
        <taxon>Oxyuroidea</taxon>
        <taxon>Oxyuridae</taxon>
        <taxon>Enterobius</taxon>
    </lineage>
</organism>
<protein>
    <submittedName>
        <fullName evidence="2 4">Uncharacterized protein</fullName>
    </submittedName>
</protein>
<proteinExistence type="predicted"/>
<evidence type="ECO:0000313" key="3">
    <source>
        <dbReference type="Proteomes" id="UP000274131"/>
    </source>
</evidence>
<reference evidence="2 3" key="2">
    <citation type="submission" date="2018-10" db="EMBL/GenBank/DDBJ databases">
        <authorList>
            <consortium name="Pathogen Informatics"/>
        </authorList>
    </citation>
    <scope>NUCLEOTIDE SEQUENCE [LARGE SCALE GENOMIC DNA]</scope>
</reference>
<dbReference type="EMBL" id="UXUI01013421">
    <property type="protein sequence ID" value="VDD97334.1"/>
    <property type="molecule type" value="Genomic_DNA"/>
</dbReference>
<sequence>MAVLAVLNGKWKTEVDVGGGREGVKKFVEGKEGNNDEMGGKAEEDEMNDKRELTGKVASWRSVAVMMMMMTTTVQDGEGGECCCGRVALIVVSVDTDGNGKMEDTKE</sequence>
<evidence type="ECO:0000313" key="2">
    <source>
        <dbReference type="EMBL" id="VDD97334.1"/>
    </source>
</evidence>
<accession>A0A0N4VPI9</accession>
<dbReference type="WBParaSite" id="EVEC_0001291801-mRNA-1">
    <property type="protein sequence ID" value="EVEC_0001291801-mRNA-1"/>
    <property type="gene ID" value="EVEC_0001291801"/>
</dbReference>
<feature type="region of interest" description="Disordered" evidence="1">
    <location>
        <begin position="30"/>
        <end position="51"/>
    </location>
</feature>
<name>A0A0N4VPI9_ENTVE</name>
<reference evidence="4" key="1">
    <citation type="submission" date="2017-02" db="UniProtKB">
        <authorList>
            <consortium name="WormBaseParasite"/>
        </authorList>
    </citation>
    <scope>IDENTIFICATION</scope>
</reference>